<keyword evidence="4" id="KW-1185">Reference proteome</keyword>
<feature type="signal peptide" evidence="2">
    <location>
        <begin position="1"/>
        <end position="24"/>
    </location>
</feature>
<evidence type="ECO:0000313" key="3">
    <source>
        <dbReference type="EMBL" id="WQQ25502.1"/>
    </source>
</evidence>
<sequence>MRGSVVLAGAILGAVSLVGVPAHAGAAAPDPYSGSIETDCSISVPAVVEPGKRVVIRVSVDANSQTTPTGDIAVTITERPSGDAVWDRTVNYNGGSKRIVGPVLDKDRSYAATARFFPSDNTFARCRASEAFAVNSVDDNNPPDDNGPGGLLPDTGGPAMLWLLVGVGLLGGGAATVVYARRRTSPATA</sequence>
<reference evidence="4" key="1">
    <citation type="submission" date="2023-12" db="EMBL/GenBank/DDBJ databases">
        <title>Novel species in genus Nocardioides.</title>
        <authorList>
            <person name="Zhou H."/>
        </authorList>
    </citation>
    <scope>NUCLEOTIDE SEQUENCE [LARGE SCALE GENOMIC DNA]</scope>
    <source>
        <strain evidence="4">HM61</strain>
    </source>
</reference>
<evidence type="ECO:0000256" key="1">
    <source>
        <dbReference type="SAM" id="Phobius"/>
    </source>
</evidence>
<keyword evidence="1" id="KW-0472">Membrane</keyword>
<dbReference type="EMBL" id="CP141059">
    <property type="protein sequence ID" value="WQQ25502.1"/>
    <property type="molecule type" value="Genomic_DNA"/>
</dbReference>
<gene>
    <name evidence="3" type="ORF">SHK19_16225</name>
</gene>
<accession>A0ABZ0ZPD6</accession>
<keyword evidence="2" id="KW-0732">Signal</keyword>
<organism evidence="3 4">
    <name type="scientific">Nocardioides bizhenqiangii</name>
    <dbReference type="NCBI Taxonomy" id="3095076"/>
    <lineage>
        <taxon>Bacteria</taxon>
        <taxon>Bacillati</taxon>
        <taxon>Actinomycetota</taxon>
        <taxon>Actinomycetes</taxon>
        <taxon>Propionibacteriales</taxon>
        <taxon>Nocardioidaceae</taxon>
        <taxon>Nocardioides</taxon>
    </lineage>
</organism>
<dbReference type="NCBIfam" id="TIGR01167">
    <property type="entry name" value="LPXTG_anchor"/>
    <property type="match status" value="1"/>
</dbReference>
<feature type="transmembrane region" description="Helical" evidence="1">
    <location>
        <begin position="159"/>
        <end position="180"/>
    </location>
</feature>
<feature type="chain" id="PRO_5046527706" evidence="2">
    <location>
        <begin position="25"/>
        <end position="189"/>
    </location>
</feature>
<evidence type="ECO:0000313" key="4">
    <source>
        <dbReference type="Proteomes" id="UP001327225"/>
    </source>
</evidence>
<protein>
    <submittedName>
        <fullName evidence="3">LPXTG cell wall anchor domain-containing protein</fullName>
    </submittedName>
</protein>
<dbReference type="RefSeq" id="WP_322936857.1">
    <property type="nucleotide sequence ID" value="NZ_CP141059.1"/>
</dbReference>
<evidence type="ECO:0000256" key="2">
    <source>
        <dbReference type="SAM" id="SignalP"/>
    </source>
</evidence>
<name>A0ABZ0ZPD6_9ACTN</name>
<keyword evidence="1" id="KW-1133">Transmembrane helix</keyword>
<dbReference type="Proteomes" id="UP001327225">
    <property type="component" value="Chromosome"/>
</dbReference>
<proteinExistence type="predicted"/>
<keyword evidence="1" id="KW-0812">Transmembrane</keyword>